<evidence type="ECO:0000259" key="2">
    <source>
        <dbReference type="Pfam" id="PF00881"/>
    </source>
</evidence>
<dbReference type="PANTHER" id="PTHR23026">
    <property type="entry name" value="NADPH NITROREDUCTASE"/>
    <property type="match status" value="1"/>
</dbReference>
<evidence type="ECO:0000313" key="4">
    <source>
        <dbReference type="Proteomes" id="UP000509418"/>
    </source>
</evidence>
<dbReference type="Pfam" id="PF00881">
    <property type="entry name" value="Nitroreductase"/>
    <property type="match status" value="1"/>
</dbReference>
<dbReference type="Proteomes" id="UP000509418">
    <property type="component" value="Chromosome"/>
</dbReference>
<protein>
    <submittedName>
        <fullName evidence="3">Nitroreductase family protein</fullName>
    </submittedName>
</protein>
<accession>A0A7H8TM85</accession>
<evidence type="ECO:0000313" key="3">
    <source>
        <dbReference type="EMBL" id="QKZ24586.1"/>
    </source>
</evidence>
<dbReference type="AlphaFoldDB" id="A0A7H8TM85"/>
<organism evidence="3 4">
    <name type="scientific">Streptomyces chartreusis</name>
    <dbReference type="NCBI Taxonomy" id="1969"/>
    <lineage>
        <taxon>Bacteria</taxon>
        <taxon>Bacillati</taxon>
        <taxon>Actinomycetota</taxon>
        <taxon>Actinomycetes</taxon>
        <taxon>Kitasatosporales</taxon>
        <taxon>Streptomycetaceae</taxon>
        <taxon>Streptomyces</taxon>
    </lineage>
</organism>
<feature type="region of interest" description="Disordered" evidence="1">
    <location>
        <begin position="287"/>
        <end position="307"/>
    </location>
</feature>
<name>A0A7H8TM85_STRCX</name>
<dbReference type="SUPFAM" id="SSF55469">
    <property type="entry name" value="FMN-dependent nitroreductase-like"/>
    <property type="match status" value="1"/>
</dbReference>
<evidence type="ECO:0000256" key="1">
    <source>
        <dbReference type="SAM" id="MobiDB-lite"/>
    </source>
</evidence>
<dbReference type="InterPro" id="IPR029479">
    <property type="entry name" value="Nitroreductase"/>
</dbReference>
<dbReference type="InterPro" id="IPR000415">
    <property type="entry name" value="Nitroreductase-like"/>
</dbReference>
<dbReference type="PANTHER" id="PTHR23026:SF123">
    <property type="entry name" value="NAD(P)H NITROREDUCTASE RV3131-RELATED"/>
    <property type="match status" value="1"/>
</dbReference>
<dbReference type="InterPro" id="IPR050627">
    <property type="entry name" value="Nitroreductase/BluB"/>
</dbReference>
<feature type="domain" description="Nitroreductase" evidence="2">
    <location>
        <begin position="96"/>
        <end position="287"/>
    </location>
</feature>
<keyword evidence="4" id="KW-1185">Reference proteome</keyword>
<dbReference type="Gene3D" id="3.40.109.10">
    <property type="entry name" value="NADH Oxidase"/>
    <property type="match status" value="1"/>
</dbReference>
<sequence>MHNAQPWQFRYHRSRHTFEVRADFDRAMPHSDPAGRSLHLGCAAALLNLRVAVAHEGRHPETRLLPDPADRELLATVRLIDPAPDTSTLAALYPAIHQRHSSRDPFEETKIPRTVHDALAEAARLEGVVLSFPTSWHLEDVLETIQEAEARNITDPGSEQDLERWTRIAASPADAPVEGVPQYAFGPRKRGGKAPMRDFAGHRQVADRDAADFERNPQLALLSTPRDHPEDWLCAGQAMQRVLLLATLQGLAGSFVSQPLEWNDLRWPLRDPVTGTGHPQMMLRLGYGPTGPGTPRRPVSEVLDIQP</sequence>
<dbReference type="EMBL" id="CP056041">
    <property type="protein sequence ID" value="QKZ24586.1"/>
    <property type="molecule type" value="Genomic_DNA"/>
</dbReference>
<dbReference type="NCBIfam" id="NF047509">
    <property type="entry name" value="Rv3131_FMN_oxido"/>
    <property type="match status" value="1"/>
</dbReference>
<proteinExistence type="predicted"/>
<reference evidence="3 4" key="1">
    <citation type="submission" date="2020-06" db="EMBL/GenBank/DDBJ databases">
        <title>Genome mining for natural products.</title>
        <authorList>
            <person name="Zhang B."/>
            <person name="Shi J."/>
            <person name="Ge H."/>
        </authorList>
    </citation>
    <scope>NUCLEOTIDE SEQUENCE [LARGE SCALE GENOMIC DNA]</scope>
    <source>
        <strain evidence="3 4">NA02069</strain>
    </source>
</reference>
<gene>
    <name evidence="3" type="ORF">HUT05_02665</name>
</gene>
<dbReference type="GO" id="GO:0016491">
    <property type="term" value="F:oxidoreductase activity"/>
    <property type="evidence" value="ECO:0007669"/>
    <property type="project" value="InterPro"/>
</dbReference>